<accession>A0A4Y2QAP7</accession>
<evidence type="ECO:0000313" key="3">
    <source>
        <dbReference type="Proteomes" id="UP000499080"/>
    </source>
</evidence>
<organism evidence="2 3">
    <name type="scientific">Araneus ventricosus</name>
    <name type="common">Orbweaver spider</name>
    <name type="synonym">Epeira ventricosa</name>
    <dbReference type="NCBI Taxonomy" id="182803"/>
    <lineage>
        <taxon>Eukaryota</taxon>
        <taxon>Metazoa</taxon>
        <taxon>Ecdysozoa</taxon>
        <taxon>Arthropoda</taxon>
        <taxon>Chelicerata</taxon>
        <taxon>Arachnida</taxon>
        <taxon>Araneae</taxon>
        <taxon>Araneomorphae</taxon>
        <taxon>Entelegynae</taxon>
        <taxon>Araneoidea</taxon>
        <taxon>Araneidae</taxon>
        <taxon>Araneus</taxon>
    </lineage>
</organism>
<keyword evidence="3" id="KW-1185">Reference proteome</keyword>
<proteinExistence type="predicted"/>
<dbReference type="AlphaFoldDB" id="A0A4Y2QAP7"/>
<dbReference type="EMBL" id="BGPR01013438">
    <property type="protein sequence ID" value="GBN60649.1"/>
    <property type="molecule type" value="Genomic_DNA"/>
</dbReference>
<comment type="caution">
    <text evidence="2">The sequence shown here is derived from an EMBL/GenBank/DDBJ whole genome shotgun (WGS) entry which is preliminary data.</text>
</comment>
<reference evidence="2 3" key="1">
    <citation type="journal article" date="2019" name="Sci. Rep.">
        <title>Orb-weaving spider Araneus ventricosus genome elucidates the spidroin gene catalogue.</title>
        <authorList>
            <person name="Kono N."/>
            <person name="Nakamura H."/>
            <person name="Ohtoshi R."/>
            <person name="Moran D.A.P."/>
            <person name="Shinohara A."/>
            <person name="Yoshida Y."/>
            <person name="Fujiwara M."/>
            <person name="Mori M."/>
            <person name="Tomita M."/>
            <person name="Arakawa K."/>
        </authorList>
    </citation>
    <scope>NUCLEOTIDE SEQUENCE [LARGE SCALE GENOMIC DNA]</scope>
</reference>
<evidence type="ECO:0000313" key="2">
    <source>
        <dbReference type="EMBL" id="GBN60649.1"/>
    </source>
</evidence>
<name>A0A4Y2QAP7_ARAVE</name>
<evidence type="ECO:0000256" key="1">
    <source>
        <dbReference type="SAM" id="MobiDB-lite"/>
    </source>
</evidence>
<dbReference type="Proteomes" id="UP000499080">
    <property type="component" value="Unassembled WGS sequence"/>
</dbReference>
<sequence>MTELRSQNPLPGSSGGLMVRSRRRGRRIPDSKTNSPDVDVDLLHVKSYVGGQNILPMVWFESRDKKCQLRYRPSHLTAIQNYSVRPKIALVLLQNGEFIQLNQTTSLPS</sequence>
<feature type="region of interest" description="Disordered" evidence="1">
    <location>
        <begin position="1"/>
        <end position="37"/>
    </location>
</feature>
<protein>
    <submittedName>
        <fullName evidence="2">Uncharacterized protein</fullName>
    </submittedName>
</protein>
<gene>
    <name evidence="2" type="ORF">AVEN_130661_1</name>
</gene>
<feature type="compositionally biased region" description="Polar residues" evidence="1">
    <location>
        <begin position="1"/>
        <end position="11"/>
    </location>
</feature>